<dbReference type="PROSITE" id="PS50005">
    <property type="entry name" value="TPR"/>
    <property type="match status" value="1"/>
</dbReference>
<dbReference type="Pfam" id="PF13374">
    <property type="entry name" value="TPR_10"/>
    <property type="match status" value="1"/>
</dbReference>
<comment type="subcellular location">
    <subcellularLocation>
        <location evidence="1">Membrane</location>
        <topology evidence="1">Multi-pass membrane protein</topology>
    </subcellularLocation>
</comment>
<proteinExistence type="predicted"/>
<feature type="transmembrane region" description="Helical" evidence="7">
    <location>
        <begin position="80"/>
        <end position="100"/>
    </location>
</feature>
<keyword evidence="2 7" id="KW-0812">Transmembrane</keyword>
<evidence type="ECO:0008006" key="10">
    <source>
        <dbReference type="Google" id="ProtNLM"/>
    </source>
</evidence>
<keyword evidence="5" id="KW-0802">TPR repeat</keyword>
<dbReference type="SUPFAM" id="SSF48452">
    <property type="entry name" value="TPR-like"/>
    <property type="match status" value="1"/>
</dbReference>
<evidence type="ECO:0000256" key="4">
    <source>
        <dbReference type="ARBA" id="ARBA00023136"/>
    </source>
</evidence>
<dbReference type="Gene3D" id="1.25.40.10">
    <property type="entry name" value="Tetratricopeptide repeat domain"/>
    <property type="match status" value="1"/>
</dbReference>
<dbReference type="InterPro" id="IPR019734">
    <property type="entry name" value="TPR_rpt"/>
</dbReference>
<name>A0A7J6MY80_PEROL</name>
<feature type="transmembrane region" description="Helical" evidence="7">
    <location>
        <begin position="294"/>
        <end position="315"/>
    </location>
</feature>
<dbReference type="Pfam" id="PF02535">
    <property type="entry name" value="Zip"/>
    <property type="match status" value="1"/>
</dbReference>
<evidence type="ECO:0000256" key="7">
    <source>
        <dbReference type="SAM" id="Phobius"/>
    </source>
</evidence>
<feature type="transmembrane region" description="Helical" evidence="7">
    <location>
        <begin position="12"/>
        <end position="32"/>
    </location>
</feature>
<evidence type="ECO:0000256" key="3">
    <source>
        <dbReference type="ARBA" id="ARBA00022989"/>
    </source>
</evidence>
<dbReference type="InterPro" id="IPR003689">
    <property type="entry name" value="ZIP"/>
</dbReference>
<sequence>MVVHDSSAGLGIGLTCAAGAATMLGGIISMYINPHNHKFMAGALSLAAGVMVFVSFAEIFPEAVVLFHESGSFNEDHAFMMTNLVYFLATLLCMALDWFSRKWHSRARRRQNNKGGPALDSTPEEGSEDLDNEEDPHGVAPAAIALQELTGGLFDTSDATRDVNGQWRVSRISEMSTNSNLAAVEEQHADVAHHKLELLKVALFTAAAICLHNFPEGILTFIGTIQDPSVGVSLAVAIAIHNIPEGIAVASPILRATDSGKQALLWCFISAVAEPLGGVLAWMVLSEELSDDAYAVMFALSAGVMVYIAIAKLFATACHLDRHWSPVAYSRKMDCAVPPESALFSPDTSKMESVEAEDPRITLLRPFAVAESSFVQLTRQDKHTEAVAVLETALRREQHTVRRMRPCLLTSLFERLAIGYNTLALHMLQDGHTDEALRVFAKAEAVTDPANHHITRGARLILRAVTYNNLGCFYKTLGKLHTALGYLRKALQIEAREQLSASPVAAEAYAFNPSTTHTNMCALLSEMGDHQQAVVGLLVVWGYEGSVVAAKIHAKTALMILKQQRKDLEVSECGPPPLPVKGPKPLICTAFFNLACEYEHLRKESEAMEAYLRAYEFALDELGLDHSLVHQIQSCLKHLSGRRFPAIETSSQ</sequence>
<feature type="transmembrane region" description="Helical" evidence="7">
    <location>
        <begin position="39"/>
        <end position="60"/>
    </location>
</feature>
<dbReference type="PANTHER" id="PTHR11040:SF205">
    <property type="entry name" value="ZINC TRANSPORTER ZUPT"/>
    <property type="match status" value="1"/>
</dbReference>
<evidence type="ECO:0000313" key="9">
    <source>
        <dbReference type="Proteomes" id="UP000572268"/>
    </source>
</evidence>
<organism evidence="8 9">
    <name type="scientific">Perkinsus olseni</name>
    <name type="common">Perkinsus atlanticus</name>
    <dbReference type="NCBI Taxonomy" id="32597"/>
    <lineage>
        <taxon>Eukaryota</taxon>
        <taxon>Sar</taxon>
        <taxon>Alveolata</taxon>
        <taxon>Perkinsozoa</taxon>
        <taxon>Perkinsea</taxon>
        <taxon>Perkinsida</taxon>
        <taxon>Perkinsidae</taxon>
        <taxon>Perkinsus</taxon>
    </lineage>
</organism>
<keyword evidence="3 7" id="KW-1133">Transmembrane helix</keyword>
<dbReference type="PANTHER" id="PTHR11040">
    <property type="entry name" value="ZINC/IRON TRANSPORTER"/>
    <property type="match status" value="1"/>
</dbReference>
<comment type="caution">
    <text evidence="8">The sequence shown here is derived from an EMBL/GenBank/DDBJ whole genome shotgun (WGS) entry which is preliminary data.</text>
</comment>
<evidence type="ECO:0000256" key="2">
    <source>
        <dbReference type="ARBA" id="ARBA00022692"/>
    </source>
</evidence>
<evidence type="ECO:0000256" key="1">
    <source>
        <dbReference type="ARBA" id="ARBA00004141"/>
    </source>
</evidence>
<reference evidence="8 9" key="1">
    <citation type="submission" date="2020-04" db="EMBL/GenBank/DDBJ databases">
        <title>Perkinsus olseni comparative genomics.</title>
        <authorList>
            <person name="Bogema D.R."/>
        </authorList>
    </citation>
    <scope>NUCLEOTIDE SEQUENCE [LARGE SCALE GENOMIC DNA]</scope>
    <source>
        <strain evidence="8">ATCC PRA-31</strain>
    </source>
</reference>
<dbReference type="Pfam" id="PF13181">
    <property type="entry name" value="TPR_8"/>
    <property type="match status" value="1"/>
</dbReference>
<feature type="transmembrane region" description="Helical" evidence="7">
    <location>
        <begin position="263"/>
        <end position="282"/>
    </location>
</feature>
<dbReference type="EMBL" id="JABANN010000001">
    <property type="protein sequence ID" value="KAF4676592.1"/>
    <property type="molecule type" value="Genomic_DNA"/>
</dbReference>
<dbReference type="SMART" id="SM00028">
    <property type="entry name" value="TPR"/>
    <property type="match status" value="2"/>
</dbReference>
<feature type="compositionally biased region" description="Acidic residues" evidence="6">
    <location>
        <begin position="122"/>
        <end position="134"/>
    </location>
</feature>
<gene>
    <name evidence="8" type="ORF">FOL46_000055</name>
</gene>
<evidence type="ECO:0000313" key="8">
    <source>
        <dbReference type="EMBL" id="KAF4676592.1"/>
    </source>
</evidence>
<feature type="repeat" description="TPR" evidence="5">
    <location>
        <begin position="464"/>
        <end position="497"/>
    </location>
</feature>
<evidence type="ECO:0000256" key="6">
    <source>
        <dbReference type="SAM" id="MobiDB-lite"/>
    </source>
</evidence>
<feature type="region of interest" description="Disordered" evidence="6">
    <location>
        <begin position="110"/>
        <end position="136"/>
    </location>
</feature>
<accession>A0A7J6MY80</accession>
<protein>
    <recommendedName>
        <fullName evidence="10">Zinc transporter</fullName>
    </recommendedName>
</protein>
<dbReference type="Proteomes" id="UP000572268">
    <property type="component" value="Unassembled WGS sequence"/>
</dbReference>
<dbReference type="GO" id="GO:0016020">
    <property type="term" value="C:membrane"/>
    <property type="evidence" value="ECO:0007669"/>
    <property type="project" value="UniProtKB-SubCell"/>
</dbReference>
<dbReference type="GO" id="GO:0005385">
    <property type="term" value="F:zinc ion transmembrane transporter activity"/>
    <property type="evidence" value="ECO:0007669"/>
    <property type="project" value="TreeGrafter"/>
</dbReference>
<keyword evidence="4 7" id="KW-0472">Membrane</keyword>
<dbReference type="InterPro" id="IPR011990">
    <property type="entry name" value="TPR-like_helical_dom_sf"/>
</dbReference>
<dbReference type="AlphaFoldDB" id="A0A7J6MY80"/>
<evidence type="ECO:0000256" key="5">
    <source>
        <dbReference type="PROSITE-ProRule" id="PRU00339"/>
    </source>
</evidence>